<sequence>MTFTIEPSSPLKGMQLYEKIDLTKGPKITIKWKETVDGPEHHIPNVPKNMIIKFSPHASRMWAAVFDRKDPKNHELNLGVRTDIDVNALKYLLNQMLRACQTQGLYYLQLYPTHLGRAVASYAALKALGVLCVRSTWRHELVGWMHVAGLTHGEFVAVHRFVGAGEPGLVRHVLHQIVWTDATDSLGHPDMVQIDAYVADKPELVAVRTEVEREVSGVLASRQAKKKERRQLKGKRDINRAYGYGPQQGDGAYLADRNVSAWAAHVAHAAEGQPGEWDAGSTGEALGGHGLAAFLLD</sequence>
<accession>A0A8H4IUH4</accession>
<name>A0A8H4IUH4_9PEZI</name>
<evidence type="ECO:0000313" key="2">
    <source>
        <dbReference type="Proteomes" id="UP000572817"/>
    </source>
</evidence>
<dbReference type="OrthoDB" id="10496892at2759"/>
<proteinExistence type="predicted"/>
<protein>
    <submittedName>
        <fullName evidence="1">Uncharacterized protein</fullName>
    </submittedName>
</protein>
<reference evidence="1" key="1">
    <citation type="submission" date="2020-04" db="EMBL/GenBank/DDBJ databases">
        <title>Genome Assembly and Annotation of Botryosphaeria dothidea sdau 11-99, a Latent Pathogen of Apple Fruit Ring Rot in China.</title>
        <authorList>
            <person name="Yu C."/>
            <person name="Diao Y."/>
            <person name="Lu Q."/>
            <person name="Zhao J."/>
            <person name="Cui S."/>
            <person name="Peng C."/>
            <person name="He B."/>
            <person name="Liu H."/>
        </authorList>
    </citation>
    <scope>NUCLEOTIDE SEQUENCE [LARGE SCALE GENOMIC DNA]</scope>
    <source>
        <strain evidence="1">Sdau11-99</strain>
    </source>
</reference>
<keyword evidence="2" id="KW-1185">Reference proteome</keyword>
<dbReference type="EMBL" id="WWBZ02000022">
    <property type="protein sequence ID" value="KAF4307426.1"/>
    <property type="molecule type" value="Genomic_DNA"/>
</dbReference>
<evidence type="ECO:0000313" key="1">
    <source>
        <dbReference type="EMBL" id="KAF4307426.1"/>
    </source>
</evidence>
<dbReference type="AlphaFoldDB" id="A0A8H4IUH4"/>
<comment type="caution">
    <text evidence="1">The sequence shown here is derived from an EMBL/GenBank/DDBJ whole genome shotgun (WGS) entry which is preliminary data.</text>
</comment>
<gene>
    <name evidence="1" type="ORF">GTA08_BOTSDO03490</name>
</gene>
<organism evidence="1 2">
    <name type="scientific">Botryosphaeria dothidea</name>
    <dbReference type="NCBI Taxonomy" id="55169"/>
    <lineage>
        <taxon>Eukaryota</taxon>
        <taxon>Fungi</taxon>
        <taxon>Dikarya</taxon>
        <taxon>Ascomycota</taxon>
        <taxon>Pezizomycotina</taxon>
        <taxon>Dothideomycetes</taxon>
        <taxon>Dothideomycetes incertae sedis</taxon>
        <taxon>Botryosphaeriales</taxon>
        <taxon>Botryosphaeriaceae</taxon>
        <taxon>Botryosphaeria</taxon>
    </lineage>
</organism>
<dbReference type="Proteomes" id="UP000572817">
    <property type="component" value="Unassembled WGS sequence"/>
</dbReference>